<dbReference type="AlphaFoldDB" id="A0A2U1MZB5"/>
<dbReference type="EMBL" id="PKPP01003998">
    <property type="protein sequence ID" value="PWA66589.1"/>
    <property type="molecule type" value="Genomic_DNA"/>
</dbReference>
<proteinExistence type="predicted"/>
<dbReference type="Gene3D" id="3.30.40.10">
    <property type="entry name" value="Zinc/RING finger domain, C3HC4 (zinc finger)"/>
    <property type="match status" value="1"/>
</dbReference>
<dbReference type="Proteomes" id="UP000245207">
    <property type="component" value="Unassembled WGS sequence"/>
</dbReference>
<dbReference type="CDD" id="cd16448">
    <property type="entry name" value="RING-H2"/>
    <property type="match status" value="1"/>
</dbReference>
<dbReference type="Pfam" id="PF13639">
    <property type="entry name" value="zf-RING_2"/>
    <property type="match status" value="1"/>
</dbReference>
<comment type="caution">
    <text evidence="2">The sequence shown here is derived from an EMBL/GenBank/DDBJ whole genome shotgun (WGS) entry which is preliminary data.</text>
</comment>
<reference evidence="2 3" key="1">
    <citation type="journal article" date="2018" name="Mol. Plant">
        <title>The genome of Artemisia annua provides insight into the evolution of Asteraceae family and artemisinin biosynthesis.</title>
        <authorList>
            <person name="Shen Q."/>
            <person name="Zhang L."/>
            <person name="Liao Z."/>
            <person name="Wang S."/>
            <person name="Yan T."/>
            <person name="Shi P."/>
            <person name="Liu M."/>
            <person name="Fu X."/>
            <person name="Pan Q."/>
            <person name="Wang Y."/>
            <person name="Lv Z."/>
            <person name="Lu X."/>
            <person name="Zhang F."/>
            <person name="Jiang W."/>
            <person name="Ma Y."/>
            <person name="Chen M."/>
            <person name="Hao X."/>
            <person name="Li L."/>
            <person name="Tang Y."/>
            <person name="Lv G."/>
            <person name="Zhou Y."/>
            <person name="Sun X."/>
            <person name="Brodelius P.E."/>
            <person name="Rose J.K.C."/>
            <person name="Tang K."/>
        </authorList>
    </citation>
    <scope>NUCLEOTIDE SEQUENCE [LARGE SCALE GENOMIC DNA]</scope>
    <source>
        <strain evidence="3">cv. Huhao1</strain>
        <tissue evidence="2">Leaf</tissue>
    </source>
</reference>
<dbReference type="OrthoDB" id="1029666at2759"/>
<protein>
    <submittedName>
        <fullName evidence="2">Zinc finger, RING/FYVE/PHD-type</fullName>
    </submittedName>
</protein>
<evidence type="ECO:0000313" key="3">
    <source>
        <dbReference type="Proteomes" id="UP000245207"/>
    </source>
</evidence>
<name>A0A2U1MZB5_ARTAN</name>
<sequence length="201" mass="22958">MATSVSFSYGFIEQDARNFVIVNGRPGDHRPDVLIFMDSLLTGTPEKKVVMVNKSREKIESVLRDVGPSVVTYHMELVENKGVISTARFISVSEPVKKGKVSTARFIYVSEPWKLLDAKSYDKPSKCIARFVLRYESLCLNGRFSMIKAIDCAIKISILSKKEEDVEDICVICHNEFREDVFIGTLECKHRYHKTCIIKWL</sequence>
<dbReference type="InterPro" id="IPR001841">
    <property type="entry name" value="Znf_RING"/>
</dbReference>
<accession>A0A2U1MZB5</accession>
<dbReference type="InterPro" id="IPR013083">
    <property type="entry name" value="Znf_RING/FYVE/PHD"/>
</dbReference>
<keyword evidence="3" id="KW-1185">Reference proteome</keyword>
<evidence type="ECO:0000313" key="2">
    <source>
        <dbReference type="EMBL" id="PWA66589.1"/>
    </source>
</evidence>
<evidence type="ECO:0000259" key="1">
    <source>
        <dbReference type="Pfam" id="PF13639"/>
    </source>
</evidence>
<organism evidence="2 3">
    <name type="scientific">Artemisia annua</name>
    <name type="common">Sweet wormwood</name>
    <dbReference type="NCBI Taxonomy" id="35608"/>
    <lineage>
        <taxon>Eukaryota</taxon>
        <taxon>Viridiplantae</taxon>
        <taxon>Streptophyta</taxon>
        <taxon>Embryophyta</taxon>
        <taxon>Tracheophyta</taxon>
        <taxon>Spermatophyta</taxon>
        <taxon>Magnoliopsida</taxon>
        <taxon>eudicotyledons</taxon>
        <taxon>Gunneridae</taxon>
        <taxon>Pentapetalae</taxon>
        <taxon>asterids</taxon>
        <taxon>campanulids</taxon>
        <taxon>Asterales</taxon>
        <taxon>Asteraceae</taxon>
        <taxon>Asteroideae</taxon>
        <taxon>Anthemideae</taxon>
        <taxon>Artemisiinae</taxon>
        <taxon>Artemisia</taxon>
    </lineage>
</organism>
<feature type="domain" description="RING-type" evidence="1">
    <location>
        <begin position="169"/>
        <end position="201"/>
    </location>
</feature>
<dbReference type="SUPFAM" id="SSF57850">
    <property type="entry name" value="RING/U-box"/>
    <property type="match status" value="1"/>
</dbReference>
<gene>
    <name evidence="2" type="ORF">CTI12_AA325640</name>
</gene>